<evidence type="ECO:0000313" key="3">
    <source>
        <dbReference type="EMBL" id="BDS05515.1"/>
    </source>
</evidence>
<proteinExistence type="predicted"/>
<evidence type="ECO:0000259" key="2">
    <source>
        <dbReference type="Pfam" id="PF12146"/>
    </source>
</evidence>
<evidence type="ECO:0000256" key="1">
    <source>
        <dbReference type="SAM" id="SignalP"/>
    </source>
</evidence>
<dbReference type="EMBL" id="AP026866">
    <property type="protein sequence ID" value="BDS05515.1"/>
    <property type="molecule type" value="Genomic_DNA"/>
</dbReference>
<feature type="chain" id="PRO_5043636139" evidence="1">
    <location>
        <begin position="20"/>
        <end position="312"/>
    </location>
</feature>
<dbReference type="AlphaFoldDB" id="A0AAT9FHS8"/>
<dbReference type="SUPFAM" id="SSF53474">
    <property type="entry name" value="alpha/beta-Hydrolases"/>
    <property type="match status" value="1"/>
</dbReference>
<feature type="signal peptide" evidence="1">
    <location>
        <begin position="1"/>
        <end position="19"/>
    </location>
</feature>
<dbReference type="PANTHER" id="PTHR43265:SF1">
    <property type="entry name" value="ESTERASE ESTD"/>
    <property type="match status" value="1"/>
</dbReference>
<keyword evidence="1" id="KW-0732">Signal</keyword>
<dbReference type="InterPro" id="IPR029058">
    <property type="entry name" value="AB_hydrolase_fold"/>
</dbReference>
<dbReference type="KEGG" id="osu:NT6N_05550"/>
<feature type="domain" description="Serine aminopeptidase S33" evidence="2">
    <location>
        <begin position="70"/>
        <end position="272"/>
    </location>
</feature>
<dbReference type="InterPro" id="IPR022742">
    <property type="entry name" value="Hydrolase_4"/>
</dbReference>
<sequence length="312" mass="33886">MKTLLILGLQILLTVCVAAEEVSITVENHDLKGTLIPSPKGKDLAVMIVSGSGPTDRDGNTTGVKGKNNSLKYLAEALHTNNIATLRCDKRGVGGSLGAGVKEEELRFDTYINDVVAWVQFLHTKGYRKVVLLGHSEGALVATVAAQKSNIAGLVLIAGAGRPAQDILRAQLKPQLSEKDYSRANQLLIALSKGHQVQNSIPALHALFRPSVQPYLISWFKFDPAKELAKIKSPVLIIQGSTDIQTSTQDAQKLHTEAKGSQIEIIEGMNHILKRQDGDLKAQMKSYTDPSLPLHPDLVPKLDTFIRAQVKK</sequence>
<reference evidence="3" key="1">
    <citation type="submission" date="2024-07" db="EMBL/GenBank/DDBJ databases">
        <title>Complete genome sequence of Verrucomicrobiaceae bacterium NT6N.</title>
        <authorList>
            <person name="Huang C."/>
            <person name="Takami H."/>
            <person name="Hamasaki K."/>
        </authorList>
    </citation>
    <scope>NUCLEOTIDE SEQUENCE</scope>
    <source>
        <strain evidence="3">NT6N</strain>
    </source>
</reference>
<dbReference type="InterPro" id="IPR053145">
    <property type="entry name" value="AB_hydrolase_Est10"/>
</dbReference>
<dbReference type="GO" id="GO:0052689">
    <property type="term" value="F:carboxylic ester hydrolase activity"/>
    <property type="evidence" value="ECO:0007669"/>
    <property type="project" value="TreeGrafter"/>
</dbReference>
<gene>
    <name evidence="3" type="ORF">NT6N_05550</name>
</gene>
<organism evidence="3">
    <name type="scientific">Oceaniferula spumae</name>
    <dbReference type="NCBI Taxonomy" id="2979115"/>
    <lineage>
        <taxon>Bacteria</taxon>
        <taxon>Pseudomonadati</taxon>
        <taxon>Verrucomicrobiota</taxon>
        <taxon>Verrucomicrobiia</taxon>
        <taxon>Verrucomicrobiales</taxon>
        <taxon>Verrucomicrobiaceae</taxon>
        <taxon>Oceaniferula</taxon>
    </lineage>
</organism>
<name>A0AAT9FHS8_9BACT</name>
<protein>
    <submittedName>
        <fullName evidence="3">Alpha/beta hydrolase</fullName>
    </submittedName>
</protein>
<dbReference type="Gene3D" id="3.40.50.1820">
    <property type="entry name" value="alpha/beta hydrolase"/>
    <property type="match status" value="1"/>
</dbReference>
<keyword evidence="3" id="KW-0378">Hydrolase</keyword>
<accession>A0AAT9FHS8</accession>
<dbReference type="Pfam" id="PF12146">
    <property type="entry name" value="Hydrolase_4"/>
    <property type="match status" value="1"/>
</dbReference>
<dbReference type="PANTHER" id="PTHR43265">
    <property type="entry name" value="ESTERASE ESTD"/>
    <property type="match status" value="1"/>
</dbReference>